<feature type="transmembrane region" description="Helical" evidence="1">
    <location>
        <begin position="46"/>
        <end position="69"/>
    </location>
</feature>
<evidence type="ECO:0000256" key="1">
    <source>
        <dbReference type="SAM" id="Phobius"/>
    </source>
</evidence>
<protein>
    <submittedName>
        <fullName evidence="2">Uncharacterized protein</fullName>
    </submittedName>
</protein>
<name>A0A3B0Z2F6_9ZZZZ</name>
<evidence type="ECO:0000313" key="2">
    <source>
        <dbReference type="EMBL" id="VAW74886.1"/>
    </source>
</evidence>
<sequence>MQSSQSIFRDAISRSLSLIAAVLIACINLDLLVATEGHLTRIDDSILLWMKYTNMALSFAVLIPIGYFYRESADVSENTLGEMARTDPLTGLLNRRVAASDRGVYSGKIQSLTILKRKTGWKTSL</sequence>
<keyword evidence="1" id="KW-0812">Transmembrane</keyword>
<dbReference type="EMBL" id="UOFM01000113">
    <property type="protein sequence ID" value="VAW74886.1"/>
    <property type="molecule type" value="Genomic_DNA"/>
</dbReference>
<keyword evidence="1" id="KW-1133">Transmembrane helix</keyword>
<accession>A0A3B0Z2F6</accession>
<organism evidence="2">
    <name type="scientific">hydrothermal vent metagenome</name>
    <dbReference type="NCBI Taxonomy" id="652676"/>
    <lineage>
        <taxon>unclassified sequences</taxon>
        <taxon>metagenomes</taxon>
        <taxon>ecological metagenomes</taxon>
    </lineage>
</organism>
<proteinExistence type="predicted"/>
<feature type="transmembrane region" description="Helical" evidence="1">
    <location>
        <begin position="12"/>
        <end position="34"/>
    </location>
</feature>
<gene>
    <name evidence="2" type="ORF">MNBD_GAMMA14-2426</name>
</gene>
<dbReference type="AlphaFoldDB" id="A0A3B0Z2F6"/>
<keyword evidence="1" id="KW-0472">Membrane</keyword>
<reference evidence="2" key="1">
    <citation type="submission" date="2018-06" db="EMBL/GenBank/DDBJ databases">
        <authorList>
            <person name="Zhirakovskaya E."/>
        </authorList>
    </citation>
    <scope>NUCLEOTIDE SEQUENCE</scope>
</reference>